<keyword evidence="3" id="KW-1185">Reference proteome</keyword>
<dbReference type="AlphaFoldDB" id="A0A9P0KQY8"/>
<dbReference type="EMBL" id="CAKOFQ010006837">
    <property type="protein sequence ID" value="CAH1975559.1"/>
    <property type="molecule type" value="Genomic_DNA"/>
</dbReference>
<sequence>MKIFENTILVFSLYCFFFITLFHPTLWVHKIIFALLFGNKILLLNTN</sequence>
<feature type="transmembrane region" description="Helical" evidence="1">
    <location>
        <begin position="7"/>
        <end position="27"/>
    </location>
</feature>
<protein>
    <submittedName>
        <fullName evidence="2">Uncharacterized protein</fullName>
    </submittedName>
</protein>
<proteinExistence type="predicted"/>
<dbReference type="Proteomes" id="UP001152888">
    <property type="component" value="Unassembled WGS sequence"/>
</dbReference>
<evidence type="ECO:0000313" key="3">
    <source>
        <dbReference type="Proteomes" id="UP001152888"/>
    </source>
</evidence>
<reference evidence="2" key="1">
    <citation type="submission" date="2022-03" db="EMBL/GenBank/DDBJ databases">
        <authorList>
            <person name="Sayadi A."/>
        </authorList>
    </citation>
    <scope>NUCLEOTIDE SEQUENCE</scope>
</reference>
<name>A0A9P0KQY8_ACAOB</name>
<accession>A0A9P0KQY8</accession>
<gene>
    <name evidence="2" type="ORF">ACAOBT_LOCUS11655</name>
</gene>
<keyword evidence="1" id="KW-1133">Transmembrane helix</keyword>
<keyword evidence="1" id="KW-0812">Transmembrane</keyword>
<evidence type="ECO:0000313" key="2">
    <source>
        <dbReference type="EMBL" id="CAH1975559.1"/>
    </source>
</evidence>
<evidence type="ECO:0000256" key="1">
    <source>
        <dbReference type="SAM" id="Phobius"/>
    </source>
</evidence>
<organism evidence="2 3">
    <name type="scientific">Acanthoscelides obtectus</name>
    <name type="common">Bean weevil</name>
    <name type="synonym">Bruchus obtectus</name>
    <dbReference type="NCBI Taxonomy" id="200917"/>
    <lineage>
        <taxon>Eukaryota</taxon>
        <taxon>Metazoa</taxon>
        <taxon>Ecdysozoa</taxon>
        <taxon>Arthropoda</taxon>
        <taxon>Hexapoda</taxon>
        <taxon>Insecta</taxon>
        <taxon>Pterygota</taxon>
        <taxon>Neoptera</taxon>
        <taxon>Endopterygota</taxon>
        <taxon>Coleoptera</taxon>
        <taxon>Polyphaga</taxon>
        <taxon>Cucujiformia</taxon>
        <taxon>Chrysomeloidea</taxon>
        <taxon>Chrysomelidae</taxon>
        <taxon>Bruchinae</taxon>
        <taxon>Bruchini</taxon>
        <taxon>Acanthoscelides</taxon>
    </lineage>
</organism>
<comment type="caution">
    <text evidence="2">The sequence shown here is derived from an EMBL/GenBank/DDBJ whole genome shotgun (WGS) entry which is preliminary data.</text>
</comment>
<keyword evidence="1" id="KW-0472">Membrane</keyword>